<evidence type="ECO:0000313" key="2">
    <source>
        <dbReference type="EMBL" id="MCY9610549.1"/>
    </source>
</evidence>
<dbReference type="EMBL" id="JAMDMM010000059">
    <property type="protein sequence ID" value="MCY9610549.1"/>
    <property type="molecule type" value="Genomic_DNA"/>
</dbReference>
<organism evidence="3 4">
    <name type="scientific">Paenibacillus thiaminolyticus</name>
    <name type="common">Bacillus thiaminolyticus</name>
    <dbReference type="NCBI Taxonomy" id="49283"/>
    <lineage>
        <taxon>Bacteria</taxon>
        <taxon>Bacillati</taxon>
        <taxon>Bacillota</taxon>
        <taxon>Bacilli</taxon>
        <taxon>Bacillales</taxon>
        <taxon>Paenibacillaceae</taxon>
        <taxon>Paenibacillus</taxon>
    </lineage>
</organism>
<evidence type="ECO:0008006" key="6">
    <source>
        <dbReference type="Google" id="ProtNLM"/>
    </source>
</evidence>
<reference evidence="2 5" key="2">
    <citation type="submission" date="2022-05" db="EMBL/GenBank/DDBJ databases">
        <title>Genome Sequencing of Bee-Associated Microbes.</title>
        <authorList>
            <person name="Dunlap C."/>
        </authorList>
    </citation>
    <scope>NUCLEOTIDE SEQUENCE [LARGE SCALE GENOMIC DNA]</scope>
    <source>
        <strain evidence="2 5">NRRL B-14613</strain>
    </source>
</reference>
<dbReference type="RefSeq" id="WP_087442953.1">
    <property type="nucleotide sequence ID" value="NZ_CABMNB010000029.1"/>
</dbReference>
<feature type="chain" id="PRO_5043054109" description="Bacteriocin" evidence="1">
    <location>
        <begin position="27"/>
        <end position="106"/>
    </location>
</feature>
<gene>
    <name evidence="3" type="ORF">FLT43_26825</name>
    <name evidence="2" type="ORF">M5W83_25705</name>
</gene>
<protein>
    <recommendedName>
        <fullName evidence="6">Bacteriocin</fullName>
    </recommendedName>
</protein>
<evidence type="ECO:0000256" key="1">
    <source>
        <dbReference type="SAM" id="SignalP"/>
    </source>
</evidence>
<evidence type="ECO:0000313" key="5">
    <source>
        <dbReference type="Proteomes" id="UP001209276"/>
    </source>
</evidence>
<reference evidence="3 4" key="1">
    <citation type="submission" date="2019-07" db="EMBL/GenBank/DDBJ databases">
        <title>Paenibacillus thiaminolyticus NRRL B-4156.</title>
        <authorList>
            <person name="Hehnly C."/>
            <person name="Zhang L."/>
        </authorList>
    </citation>
    <scope>NUCLEOTIDE SEQUENCE [LARGE SCALE GENOMIC DNA]</scope>
    <source>
        <strain evidence="3 4">NRRL B-4156</strain>
    </source>
</reference>
<evidence type="ECO:0000313" key="3">
    <source>
        <dbReference type="EMBL" id="QDM46667.1"/>
    </source>
</evidence>
<keyword evidence="1" id="KW-0732">Signal</keyword>
<keyword evidence="5" id="KW-1185">Reference proteome</keyword>
<dbReference type="GeneID" id="76999578"/>
<proteinExistence type="predicted"/>
<dbReference type="Proteomes" id="UP001209276">
    <property type="component" value="Unassembled WGS sequence"/>
</dbReference>
<feature type="signal peptide" evidence="1">
    <location>
        <begin position="1"/>
        <end position="26"/>
    </location>
</feature>
<name>A0AAP9DYQ2_PANTH</name>
<accession>A0AAP9DYQ2</accession>
<sequence length="106" mass="11776">MKKALIVFGTTAALLASVMAPTAGFAATKTEVSTTNSVFAQEEKEWITDVIGWKYYSNLSDVPETYYYVGTGTTGKGIWKGELRLKERTFNSKGVRGIYEGWIYKS</sequence>
<dbReference type="AlphaFoldDB" id="A0AAP9DYQ2"/>
<dbReference type="Proteomes" id="UP000315377">
    <property type="component" value="Chromosome"/>
</dbReference>
<dbReference type="EMBL" id="CP041405">
    <property type="protein sequence ID" value="QDM46667.1"/>
    <property type="molecule type" value="Genomic_DNA"/>
</dbReference>
<evidence type="ECO:0000313" key="4">
    <source>
        <dbReference type="Proteomes" id="UP000315377"/>
    </source>
</evidence>